<dbReference type="Proteomes" id="UP000261580">
    <property type="component" value="Unassembled WGS sequence"/>
</dbReference>
<dbReference type="InterPro" id="IPR017930">
    <property type="entry name" value="Myb_dom"/>
</dbReference>
<dbReference type="Bgee" id="ENSNBRG00000023767">
    <property type="expression patterns" value="Expressed in testis"/>
</dbReference>
<evidence type="ECO:0000313" key="5">
    <source>
        <dbReference type="Proteomes" id="UP000261580"/>
    </source>
</evidence>
<dbReference type="GO" id="GO:0003720">
    <property type="term" value="F:telomerase activity"/>
    <property type="evidence" value="ECO:0007669"/>
    <property type="project" value="TreeGrafter"/>
</dbReference>
<dbReference type="InterPro" id="IPR001005">
    <property type="entry name" value="SANT/Myb"/>
</dbReference>
<dbReference type="GO" id="GO:0008156">
    <property type="term" value="P:negative regulation of DNA replication"/>
    <property type="evidence" value="ECO:0007669"/>
    <property type="project" value="TreeGrafter"/>
</dbReference>
<dbReference type="Ensembl" id="ENSNBRT00000032082.1">
    <property type="protein sequence ID" value="ENSNBRP00000031290.1"/>
    <property type="gene ID" value="ENSNBRG00000023767.1"/>
</dbReference>
<dbReference type="GO" id="GO:0098505">
    <property type="term" value="F:G-rich strand telomeric DNA binding"/>
    <property type="evidence" value="ECO:0007669"/>
    <property type="project" value="TreeGrafter"/>
</dbReference>
<dbReference type="OMA" id="GKWARIL"/>
<protein>
    <submittedName>
        <fullName evidence="4">Uncharacterized protein</fullName>
    </submittedName>
</protein>
<dbReference type="PANTHER" id="PTHR46734:SF1">
    <property type="entry name" value="TELOMERIC REPEAT-BINDING FACTOR 1"/>
    <property type="match status" value="1"/>
</dbReference>
<evidence type="ECO:0000259" key="3">
    <source>
        <dbReference type="PROSITE" id="PS51294"/>
    </source>
</evidence>
<dbReference type="Pfam" id="PF00249">
    <property type="entry name" value="Myb_DNA-binding"/>
    <property type="match status" value="1"/>
</dbReference>
<dbReference type="PROSITE" id="PS51294">
    <property type="entry name" value="HTH_MYB"/>
    <property type="match status" value="1"/>
</dbReference>
<keyword evidence="5" id="KW-1185">Reference proteome</keyword>
<dbReference type="STRING" id="32507.ENSNBRP00000031290"/>
<keyword evidence="1" id="KW-0539">Nucleus</keyword>
<feature type="domain" description="HTH myb-type" evidence="3">
    <location>
        <begin position="241"/>
        <end position="297"/>
    </location>
</feature>
<organism evidence="4 5">
    <name type="scientific">Neolamprologus brichardi</name>
    <name type="common">Fairy cichlid</name>
    <name type="synonym">Lamprologus brichardi</name>
    <dbReference type="NCBI Taxonomy" id="32507"/>
    <lineage>
        <taxon>Eukaryota</taxon>
        <taxon>Metazoa</taxon>
        <taxon>Chordata</taxon>
        <taxon>Craniata</taxon>
        <taxon>Vertebrata</taxon>
        <taxon>Euteleostomi</taxon>
        <taxon>Actinopterygii</taxon>
        <taxon>Neopterygii</taxon>
        <taxon>Teleostei</taxon>
        <taxon>Neoteleostei</taxon>
        <taxon>Acanthomorphata</taxon>
        <taxon>Ovalentaria</taxon>
        <taxon>Cichlomorphae</taxon>
        <taxon>Cichliformes</taxon>
        <taxon>Cichlidae</taxon>
        <taxon>African cichlids</taxon>
        <taxon>Pseudocrenilabrinae</taxon>
        <taxon>Lamprologini</taxon>
        <taxon>Neolamprologus</taxon>
    </lineage>
</organism>
<dbReference type="SUPFAM" id="SSF46689">
    <property type="entry name" value="Homeodomain-like"/>
    <property type="match status" value="1"/>
</dbReference>
<dbReference type="PIRSF" id="PIRSF038016">
    <property type="entry name" value="Telomere_bd-1_Pin2"/>
    <property type="match status" value="1"/>
</dbReference>
<dbReference type="GO" id="GO:0071532">
    <property type="term" value="F:ankyrin repeat binding"/>
    <property type="evidence" value="ECO:0007669"/>
    <property type="project" value="TreeGrafter"/>
</dbReference>
<dbReference type="SUPFAM" id="SSF63600">
    <property type="entry name" value="Telomeric repeat binding factor (TRF) dimerisation domain"/>
    <property type="match status" value="1"/>
</dbReference>
<dbReference type="CDD" id="cd11660">
    <property type="entry name" value="SANT_TRF"/>
    <property type="match status" value="1"/>
</dbReference>
<dbReference type="GO" id="GO:0007004">
    <property type="term" value="P:telomere maintenance via telomerase"/>
    <property type="evidence" value="ECO:0007669"/>
    <property type="project" value="TreeGrafter"/>
</dbReference>
<dbReference type="SMART" id="SM00717">
    <property type="entry name" value="SANT"/>
    <property type="match status" value="1"/>
</dbReference>
<dbReference type="GO" id="GO:1905839">
    <property type="term" value="P:negative regulation of telomeric D-loop disassembly"/>
    <property type="evidence" value="ECO:0007669"/>
    <property type="project" value="TreeGrafter"/>
</dbReference>
<dbReference type="GO" id="GO:0000783">
    <property type="term" value="C:nuclear telomere cap complex"/>
    <property type="evidence" value="ECO:0007669"/>
    <property type="project" value="TreeGrafter"/>
</dbReference>
<reference evidence="4" key="2">
    <citation type="submission" date="2025-09" db="UniProtKB">
        <authorList>
            <consortium name="Ensembl"/>
        </authorList>
    </citation>
    <scope>IDENTIFICATION</scope>
</reference>
<dbReference type="Gene3D" id="1.10.10.60">
    <property type="entry name" value="Homeodomain-like"/>
    <property type="match status" value="1"/>
</dbReference>
<evidence type="ECO:0000259" key="2">
    <source>
        <dbReference type="PROSITE" id="PS50090"/>
    </source>
</evidence>
<dbReference type="Gene3D" id="1.25.40.210">
    <property type="entry name" value="Telomere repeat-binding factor, dimerisation domain"/>
    <property type="match status" value="1"/>
</dbReference>
<dbReference type="GO" id="GO:0008017">
    <property type="term" value="F:microtubule binding"/>
    <property type="evidence" value="ECO:0007669"/>
    <property type="project" value="TreeGrafter"/>
</dbReference>
<dbReference type="AlphaFoldDB" id="A0A3Q4I432"/>
<sequence>MAMPERAGVFKRKTGVFINMAAENNNRTASDVNNFEEDVSFSHITAVATGWMSDFMFLSLCRSFKESKRDEFNETLSAFQSDSRLFLSFILVGFLFPCPVKHCFSSDVQFEDDASVMPLMSAARLWSDLKNTVTDESLFKNVAILLIVQVIKFCFVFPASGLRVKLSKIVAQEETYHPFLMSFSFSRLLETVQSYLDAYLEKNPSDYLLKVQHLTSYLSLNTSKLISNLTASELSQMTENSPDTKKKWTSQLDKYLKDGVKRHGQGKWSRILMDYDFEGRTGTMLKDRWRVLMRAHKVG</sequence>
<dbReference type="GO" id="GO:0003691">
    <property type="term" value="F:double-stranded telomeric DNA binding"/>
    <property type="evidence" value="ECO:0007669"/>
    <property type="project" value="TreeGrafter"/>
</dbReference>
<dbReference type="InterPro" id="IPR009057">
    <property type="entry name" value="Homeodomain-like_sf"/>
</dbReference>
<dbReference type="InterPro" id="IPR052450">
    <property type="entry name" value="TRBD-Containing_Protein"/>
</dbReference>
<name>A0A3Q4I432_NEOBR</name>
<dbReference type="PROSITE" id="PS50090">
    <property type="entry name" value="MYB_LIKE"/>
    <property type="match status" value="1"/>
</dbReference>
<feature type="domain" description="Myb-like" evidence="2">
    <location>
        <begin position="240"/>
        <end position="293"/>
    </location>
</feature>
<evidence type="ECO:0000313" key="4">
    <source>
        <dbReference type="Ensembl" id="ENSNBRP00000031290.1"/>
    </source>
</evidence>
<evidence type="ECO:0000256" key="1">
    <source>
        <dbReference type="ARBA" id="ARBA00023242"/>
    </source>
</evidence>
<dbReference type="InterPro" id="IPR017357">
    <property type="entry name" value="TERF1/2"/>
</dbReference>
<accession>A0A3Q4I432</accession>
<dbReference type="PANTHER" id="PTHR46734">
    <property type="entry name" value="TELOMERIC REPEAT-BINDING FACTOR 1 TERF1"/>
    <property type="match status" value="1"/>
</dbReference>
<dbReference type="GO" id="GO:0008301">
    <property type="term" value="F:DNA binding, bending"/>
    <property type="evidence" value="ECO:0007669"/>
    <property type="project" value="TreeGrafter"/>
</dbReference>
<proteinExistence type="predicted"/>
<dbReference type="GeneTree" id="ENSGT00940000174545"/>
<reference evidence="4" key="1">
    <citation type="submission" date="2025-08" db="UniProtKB">
        <authorList>
            <consortium name="Ensembl"/>
        </authorList>
    </citation>
    <scope>IDENTIFICATION</scope>
</reference>
<dbReference type="InterPro" id="IPR036507">
    <property type="entry name" value="Telomere_rpt-bd_fac_dimer_sf"/>
</dbReference>